<keyword evidence="1" id="KW-1133">Transmembrane helix</keyword>
<evidence type="ECO:0000256" key="1">
    <source>
        <dbReference type="SAM" id="Phobius"/>
    </source>
</evidence>
<dbReference type="AlphaFoldDB" id="A0A2C9KF78"/>
<dbReference type="Proteomes" id="UP000076420">
    <property type="component" value="Unassembled WGS sequence"/>
</dbReference>
<keyword evidence="1" id="KW-0812">Transmembrane</keyword>
<organism evidence="2 3">
    <name type="scientific">Biomphalaria glabrata</name>
    <name type="common">Bloodfluke planorb</name>
    <name type="synonym">Freshwater snail</name>
    <dbReference type="NCBI Taxonomy" id="6526"/>
    <lineage>
        <taxon>Eukaryota</taxon>
        <taxon>Metazoa</taxon>
        <taxon>Spiralia</taxon>
        <taxon>Lophotrochozoa</taxon>
        <taxon>Mollusca</taxon>
        <taxon>Gastropoda</taxon>
        <taxon>Heterobranchia</taxon>
        <taxon>Euthyneura</taxon>
        <taxon>Panpulmonata</taxon>
        <taxon>Hygrophila</taxon>
        <taxon>Lymnaeoidea</taxon>
        <taxon>Planorbidae</taxon>
        <taxon>Biomphalaria</taxon>
    </lineage>
</organism>
<keyword evidence="1" id="KW-0472">Membrane</keyword>
<dbReference type="KEGG" id="bgt:106059076"/>
<evidence type="ECO:0000313" key="2">
    <source>
        <dbReference type="EnsemblMetazoa" id="BGLB018610-PA"/>
    </source>
</evidence>
<protein>
    <submittedName>
        <fullName evidence="2">Uncharacterized protein</fullName>
    </submittedName>
</protein>
<evidence type="ECO:0000313" key="3">
    <source>
        <dbReference type="Proteomes" id="UP000076420"/>
    </source>
</evidence>
<proteinExistence type="predicted"/>
<name>A0A2C9KF78_BIOGL</name>
<reference evidence="2" key="1">
    <citation type="submission" date="2020-05" db="UniProtKB">
        <authorList>
            <consortium name="EnsemblMetazoa"/>
        </authorList>
    </citation>
    <scope>IDENTIFICATION</scope>
    <source>
        <strain evidence="2">BB02</strain>
    </source>
</reference>
<gene>
    <name evidence="2" type="primary">106059076</name>
</gene>
<accession>A0A2C9KF78</accession>
<sequence length="223" mass="24473">MAHYCGSVDVAASNVDICTKSCAKGGLAYFITLNDPKLISFGTRPSSCTCSIRASRKNITVFPIDVRSDSNHILHTYVDGNDDGQDMFKTIDGTKVFPTDILFITLKINGSGKPMESILIEITGDLSNISCGPEYENKNNTKTTLLGSSEPSTKFYLCTVAVPVLSFVALCFIISTIVFYHKNRNNVRNGGAVQELTYDHLNVQMDKSSEYEILEVIPTTSRC</sequence>
<dbReference type="VEuPathDB" id="VectorBase:BGLAX_037717"/>
<dbReference type="EnsemblMetazoa" id="BGLB018610-RA">
    <property type="protein sequence ID" value="BGLB018610-PA"/>
    <property type="gene ID" value="BGLB018610"/>
</dbReference>
<feature type="transmembrane region" description="Helical" evidence="1">
    <location>
        <begin position="160"/>
        <end position="180"/>
    </location>
</feature>
<dbReference type="VEuPathDB" id="VectorBase:BGLB018610"/>